<dbReference type="EMBL" id="JBHSGN010000103">
    <property type="protein sequence ID" value="MFC4675517.1"/>
    <property type="molecule type" value="Genomic_DNA"/>
</dbReference>
<accession>A0ABV9KZP1</accession>
<gene>
    <name evidence="3" type="ORF">ACFO6W_17630</name>
</gene>
<dbReference type="Pfam" id="PF15495">
    <property type="entry name" value="Fimbrillin_C"/>
    <property type="match status" value="1"/>
</dbReference>
<evidence type="ECO:0000313" key="4">
    <source>
        <dbReference type="Proteomes" id="UP001596023"/>
    </source>
</evidence>
<dbReference type="Gene3D" id="2.60.40.3690">
    <property type="match status" value="1"/>
</dbReference>
<evidence type="ECO:0000313" key="3">
    <source>
        <dbReference type="EMBL" id="MFC4675517.1"/>
    </source>
</evidence>
<dbReference type="InterPro" id="IPR047786">
    <property type="entry name" value="Mfa1_fim"/>
</dbReference>
<dbReference type="PROSITE" id="PS51257">
    <property type="entry name" value="PROKAR_LIPOPROTEIN"/>
    <property type="match status" value="1"/>
</dbReference>
<keyword evidence="4" id="KW-1185">Reference proteome</keyword>
<evidence type="ECO:0000256" key="1">
    <source>
        <dbReference type="SAM" id="MobiDB-lite"/>
    </source>
</evidence>
<name>A0ABV9KZP1_9BACT</name>
<proteinExistence type="predicted"/>
<reference evidence="4" key="1">
    <citation type="journal article" date="2019" name="Int. J. Syst. Evol. Microbiol.">
        <title>The Global Catalogue of Microorganisms (GCM) 10K type strain sequencing project: providing services to taxonomists for standard genome sequencing and annotation.</title>
        <authorList>
            <consortium name="The Broad Institute Genomics Platform"/>
            <consortium name="The Broad Institute Genome Sequencing Center for Infectious Disease"/>
            <person name="Wu L."/>
            <person name="Ma J."/>
        </authorList>
    </citation>
    <scope>NUCLEOTIDE SEQUENCE [LARGE SCALE GENOMIC DNA]</scope>
    <source>
        <strain evidence="4">CCUG 66188</strain>
    </source>
</reference>
<dbReference type="NCBIfam" id="NF038041">
    <property type="entry name" value="fim_Mfa1_fam"/>
    <property type="match status" value="1"/>
</dbReference>
<sequence>MNSKKYFLASAIVLGFIACSNNDTEDTEGGEAEGSPTYINLSISLPKGSTKALPGDYNPDGEYVGNDGIQTLDVYMLGTDKTMEAKRFSGTDLSASGTVISPSQPFRTTSGTKVVYVVLNSPNPLGTTTPASNNLLPIAGLAQIKTVSGVNYDVITMTGKSSPTYIEPDITVQEVTTGTNRISIQAERIASRVIVTSTASTDLLDDNGAKIGTISNMTYSVAQGTNKVYFSSQTDHVTWGSSYVPALGTYSTDAPQYYDYADLTTPATVPARPIAGDGYKSLRGKFLFENTHTEGDVKTSQYKKGNTAYVLVRAKFTPLPSAIADGGALTNGTFYVGETDGKIYSTKGAAQAAVQNQKVALYEGGKMLQYAWLNPDNTAKPLNSPVVRNNIYHINISAFKKIGLNWNPLVPGTDNPDPKPGNPDEPQTPIDPVDPLSPEQTYMTVDISILDWTVHSYDIEL</sequence>
<dbReference type="Proteomes" id="UP001596023">
    <property type="component" value="Unassembled WGS sequence"/>
</dbReference>
<evidence type="ECO:0000259" key="2">
    <source>
        <dbReference type="Pfam" id="PF15495"/>
    </source>
</evidence>
<dbReference type="RefSeq" id="WP_379998821.1">
    <property type="nucleotide sequence ID" value="NZ_JBHSGN010000103.1"/>
</dbReference>
<organism evidence="3 4">
    <name type="scientific">Dysgonomonas termitidis</name>
    <dbReference type="NCBI Taxonomy" id="1516126"/>
    <lineage>
        <taxon>Bacteria</taxon>
        <taxon>Pseudomonadati</taxon>
        <taxon>Bacteroidota</taxon>
        <taxon>Bacteroidia</taxon>
        <taxon>Bacteroidales</taxon>
        <taxon>Dysgonomonadaceae</taxon>
        <taxon>Dysgonomonas</taxon>
    </lineage>
</organism>
<protein>
    <submittedName>
        <fullName evidence="3">Mfa1 family fimbria major subunit</fullName>
    </submittedName>
</protein>
<comment type="caution">
    <text evidence="3">The sequence shown here is derived from an EMBL/GenBank/DDBJ whole genome shotgun (WGS) entry which is preliminary data.</text>
</comment>
<dbReference type="InterPro" id="IPR029140">
    <property type="entry name" value="Mfa1_C"/>
</dbReference>
<feature type="region of interest" description="Disordered" evidence="1">
    <location>
        <begin position="410"/>
        <end position="437"/>
    </location>
</feature>
<feature type="domain" description="Minor fimbrium subunit Mfa1 C-terminal" evidence="2">
    <location>
        <begin position="361"/>
        <end position="458"/>
    </location>
</feature>